<evidence type="ECO:0000256" key="1">
    <source>
        <dbReference type="ARBA" id="ARBA00022475"/>
    </source>
</evidence>
<proteinExistence type="predicted"/>
<reference evidence="7" key="1">
    <citation type="submission" date="2023-03" db="EMBL/GenBank/DDBJ databases">
        <title>Draft genome sequence of a Mycolicibacterium mageritense strain H4_3_1 isolated from a hybrid biological-inorganic system reactor.</title>
        <authorList>
            <person name="Feng X."/>
            <person name="Kazama D."/>
            <person name="Sato K."/>
            <person name="Kobayashi H."/>
        </authorList>
    </citation>
    <scope>NUCLEOTIDE SEQUENCE</scope>
    <source>
        <strain evidence="7">H4_3_1</strain>
    </source>
</reference>
<organism evidence="7 8">
    <name type="scientific">Mycolicibacterium mageritense</name>
    <name type="common">Mycobacterium mageritense</name>
    <dbReference type="NCBI Taxonomy" id="53462"/>
    <lineage>
        <taxon>Bacteria</taxon>
        <taxon>Bacillati</taxon>
        <taxon>Actinomycetota</taxon>
        <taxon>Actinomycetes</taxon>
        <taxon>Mycobacteriales</taxon>
        <taxon>Mycobacteriaceae</taxon>
        <taxon>Mycolicibacterium</taxon>
    </lineage>
</organism>
<keyword evidence="1" id="KW-1003">Cell membrane</keyword>
<dbReference type="GO" id="GO:0016020">
    <property type="term" value="C:membrane"/>
    <property type="evidence" value="ECO:0007669"/>
    <property type="project" value="InterPro"/>
</dbReference>
<protein>
    <recommendedName>
        <fullName evidence="9">Lipoprotein</fullName>
    </recommendedName>
</protein>
<keyword evidence="5" id="KW-0449">Lipoprotein</keyword>
<evidence type="ECO:0000256" key="5">
    <source>
        <dbReference type="ARBA" id="ARBA00023288"/>
    </source>
</evidence>
<accession>A0AAI8TZL5</accession>
<evidence type="ECO:0008006" key="9">
    <source>
        <dbReference type="Google" id="ProtNLM"/>
    </source>
</evidence>
<dbReference type="AlphaFoldDB" id="A0AAI8TZL5"/>
<dbReference type="InterPro" id="IPR008691">
    <property type="entry name" value="LpqH"/>
</dbReference>
<name>A0AAI8TZL5_MYCME</name>
<keyword evidence="3" id="KW-0472">Membrane</keyword>
<feature type="signal peptide" evidence="6">
    <location>
        <begin position="1"/>
        <end position="30"/>
    </location>
</feature>
<evidence type="ECO:0000313" key="7">
    <source>
        <dbReference type="EMBL" id="BDY31774.1"/>
    </source>
</evidence>
<evidence type="ECO:0000313" key="8">
    <source>
        <dbReference type="Proteomes" id="UP001241092"/>
    </source>
</evidence>
<feature type="chain" id="PRO_5042519857" description="Lipoprotein" evidence="6">
    <location>
        <begin position="31"/>
        <end position="146"/>
    </location>
</feature>
<keyword evidence="2 6" id="KW-0732">Signal</keyword>
<gene>
    <name evidence="7" type="ORF">hbim_05730</name>
</gene>
<evidence type="ECO:0000256" key="4">
    <source>
        <dbReference type="ARBA" id="ARBA00023139"/>
    </source>
</evidence>
<evidence type="ECO:0000256" key="3">
    <source>
        <dbReference type="ARBA" id="ARBA00023136"/>
    </source>
</evidence>
<sequence length="146" mass="15828">MRHLAKERVRWVAARTAAAAALAVSACATASTPPADSHTARVFINGEEMPTTYSVECRQLDWFWTIDTLPKEPGFTAIVQTGATVTPKVMRIRELAGFTGSSGEGAPDTEARVEGTTFRVSGTAHGSFADRPTKPAEVEYRMEARR</sequence>
<dbReference type="Pfam" id="PF05481">
    <property type="entry name" value="Myco_19_kDa"/>
    <property type="match status" value="1"/>
</dbReference>
<dbReference type="Proteomes" id="UP001241092">
    <property type="component" value="Chromosome"/>
</dbReference>
<keyword evidence="4" id="KW-0564">Palmitate</keyword>
<evidence type="ECO:0000256" key="2">
    <source>
        <dbReference type="ARBA" id="ARBA00022729"/>
    </source>
</evidence>
<dbReference type="PROSITE" id="PS51257">
    <property type="entry name" value="PROKAR_LIPOPROTEIN"/>
    <property type="match status" value="1"/>
</dbReference>
<dbReference type="EMBL" id="AP027452">
    <property type="protein sequence ID" value="BDY31774.1"/>
    <property type="molecule type" value="Genomic_DNA"/>
</dbReference>
<evidence type="ECO:0000256" key="6">
    <source>
        <dbReference type="SAM" id="SignalP"/>
    </source>
</evidence>